<accession>A0A0V0R9J6</accession>
<feature type="region of interest" description="Disordered" evidence="13">
    <location>
        <begin position="732"/>
        <end position="789"/>
    </location>
</feature>
<dbReference type="Gene3D" id="3.30.470.20">
    <property type="entry name" value="ATP-grasp fold, B domain"/>
    <property type="match status" value="1"/>
</dbReference>
<evidence type="ECO:0000256" key="8">
    <source>
        <dbReference type="ARBA" id="ARBA00022741"/>
    </source>
</evidence>
<dbReference type="UniPathway" id="UPA00142">
    <property type="reaction ID" value="UER00210"/>
</dbReference>
<evidence type="ECO:0000256" key="9">
    <source>
        <dbReference type="ARBA" id="ARBA00022840"/>
    </source>
</evidence>
<evidence type="ECO:0000256" key="11">
    <source>
        <dbReference type="PROSITE-ProRule" id="PRU00339"/>
    </source>
</evidence>
<dbReference type="GO" id="GO:0046872">
    <property type="term" value="F:metal ion binding"/>
    <property type="evidence" value="ECO:0007669"/>
    <property type="project" value="UniProtKB-KW"/>
</dbReference>
<dbReference type="EC" id="6.3.2.3" evidence="4"/>
<dbReference type="Pfam" id="PF03917">
    <property type="entry name" value="GSH_synth_ATP"/>
    <property type="match status" value="1"/>
</dbReference>
<comment type="caution">
    <text evidence="15">The sequence shown here is derived from an EMBL/GenBank/DDBJ whole genome shotgun (WGS) entry which is preliminary data.</text>
</comment>
<keyword evidence="16" id="KW-1185">Reference proteome</keyword>
<dbReference type="SUPFAM" id="SSF52440">
    <property type="entry name" value="PreATP-grasp domain"/>
    <property type="match status" value="1"/>
</dbReference>
<dbReference type="PANTHER" id="PTHR11130">
    <property type="entry name" value="GLUTATHIONE SYNTHETASE"/>
    <property type="match status" value="1"/>
</dbReference>
<keyword evidence="7" id="KW-0479">Metal-binding</keyword>
<dbReference type="InterPro" id="IPR005615">
    <property type="entry name" value="Glutathione_synthase"/>
</dbReference>
<evidence type="ECO:0000256" key="7">
    <source>
        <dbReference type="ARBA" id="ARBA00022723"/>
    </source>
</evidence>
<dbReference type="GO" id="GO:0005829">
    <property type="term" value="C:cytosol"/>
    <property type="evidence" value="ECO:0007669"/>
    <property type="project" value="TreeGrafter"/>
</dbReference>
<protein>
    <recommendedName>
        <fullName evidence="4">glutathione synthase</fullName>
        <ecNumber evidence="4">6.3.2.3</ecNumber>
    </recommendedName>
</protein>
<evidence type="ECO:0000313" key="16">
    <source>
        <dbReference type="Proteomes" id="UP000054937"/>
    </source>
</evidence>
<evidence type="ECO:0000256" key="2">
    <source>
        <dbReference type="ARBA" id="ARBA00004965"/>
    </source>
</evidence>
<dbReference type="PANTHER" id="PTHR11130:SF0">
    <property type="entry name" value="GLUTATHIONE SYNTHETASE"/>
    <property type="match status" value="1"/>
</dbReference>
<dbReference type="Proteomes" id="UP000054937">
    <property type="component" value="Unassembled WGS sequence"/>
</dbReference>
<evidence type="ECO:0000256" key="10">
    <source>
        <dbReference type="ARBA" id="ARBA00022842"/>
    </source>
</evidence>
<feature type="compositionally biased region" description="Polar residues" evidence="13">
    <location>
        <begin position="596"/>
        <end position="605"/>
    </location>
</feature>
<feature type="repeat" description="TPR" evidence="11">
    <location>
        <begin position="323"/>
        <end position="356"/>
    </location>
</feature>
<dbReference type="InterPro" id="IPR037013">
    <property type="entry name" value="GSH-S_sub-bd_sf"/>
</dbReference>
<evidence type="ECO:0000256" key="4">
    <source>
        <dbReference type="ARBA" id="ARBA00012214"/>
    </source>
</evidence>
<feature type="coiled-coil region" evidence="12">
    <location>
        <begin position="978"/>
        <end position="1005"/>
    </location>
</feature>
<dbReference type="Gene3D" id="3.30.1490.80">
    <property type="match status" value="1"/>
</dbReference>
<evidence type="ECO:0000256" key="3">
    <source>
        <dbReference type="ARBA" id="ARBA00010385"/>
    </source>
</evidence>
<dbReference type="PROSITE" id="PS50005">
    <property type="entry name" value="TPR"/>
    <property type="match status" value="1"/>
</dbReference>
<dbReference type="InterPro" id="IPR014709">
    <property type="entry name" value="Glutathione_synthase_C_euk"/>
</dbReference>
<evidence type="ECO:0000256" key="13">
    <source>
        <dbReference type="SAM" id="MobiDB-lite"/>
    </source>
</evidence>
<keyword evidence="8" id="KW-0547">Nucleotide-binding</keyword>
<proteinExistence type="inferred from homology"/>
<dbReference type="InterPro" id="IPR004887">
    <property type="entry name" value="GSH_synth_subst-bd"/>
</dbReference>
<dbReference type="EMBL" id="LDAU01000014">
    <property type="protein sequence ID" value="KRX10888.1"/>
    <property type="molecule type" value="Genomic_DNA"/>
</dbReference>
<dbReference type="InParanoid" id="A0A0V0R9J6"/>
<dbReference type="GO" id="GO:0004363">
    <property type="term" value="F:glutathione synthase activity"/>
    <property type="evidence" value="ECO:0007669"/>
    <property type="project" value="UniProtKB-EC"/>
</dbReference>
<evidence type="ECO:0000256" key="1">
    <source>
        <dbReference type="ARBA" id="ARBA00001946"/>
    </source>
</evidence>
<reference evidence="15 16" key="1">
    <citation type="journal article" date="2015" name="Sci. Rep.">
        <title>Genome of the facultative scuticociliatosis pathogen Pseudocohnilembus persalinus provides insight into its virulence through horizontal gene transfer.</title>
        <authorList>
            <person name="Xiong J."/>
            <person name="Wang G."/>
            <person name="Cheng J."/>
            <person name="Tian M."/>
            <person name="Pan X."/>
            <person name="Warren A."/>
            <person name="Jiang C."/>
            <person name="Yuan D."/>
            <person name="Miao W."/>
        </authorList>
    </citation>
    <scope>NUCLEOTIDE SEQUENCE [LARGE SCALE GENOMIC DNA]</scope>
    <source>
        <strain evidence="15">36N120E</strain>
    </source>
</reference>
<feature type="region of interest" description="Disordered" evidence="13">
    <location>
        <begin position="1240"/>
        <end position="1262"/>
    </location>
</feature>
<keyword evidence="9" id="KW-0067">ATP-binding</keyword>
<keyword evidence="6" id="KW-0317">Glutathione biosynthesis</keyword>
<feature type="compositionally biased region" description="Polar residues" evidence="13">
    <location>
        <begin position="732"/>
        <end position="781"/>
    </location>
</feature>
<dbReference type="Pfam" id="PF03199">
    <property type="entry name" value="GSH_synthase"/>
    <property type="match status" value="1"/>
</dbReference>
<feature type="compositionally biased region" description="Polar residues" evidence="13">
    <location>
        <begin position="1240"/>
        <end position="1254"/>
    </location>
</feature>
<dbReference type="SUPFAM" id="SSF56059">
    <property type="entry name" value="Glutathione synthetase ATP-binding domain-like"/>
    <property type="match status" value="1"/>
</dbReference>
<dbReference type="InterPro" id="IPR016185">
    <property type="entry name" value="PreATP-grasp_dom_sf"/>
</dbReference>
<evidence type="ECO:0000256" key="12">
    <source>
        <dbReference type="SAM" id="Coils"/>
    </source>
</evidence>
<dbReference type="Gene3D" id="3.30.1490.50">
    <property type="match status" value="1"/>
</dbReference>
<comment type="similarity">
    <text evidence="3">Belongs to the eukaryotic GSH synthase family.</text>
</comment>
<keyword evidence="5" id="KW-0436">Ligase</keyword>
<dbReference type="InterPro" id="IPR014049">
    <property type="entry name" value="Glutathione_synthase_N_euk"/>
</dbReference>
<feature type="compositionally biased region" description="Low complexity" evidence="13">
    <location>
        <begin position="606"/>
        <end position="615"/>
    </location>
</feature>
<keyword evidence="12" id="KW-0175">Coiled coil</keyword>
<keyword evidence="11" id="KW-0802">TPR repeat</keyword>
<evidence type="ECO:0000256" key="5">
    <source>
        <dbReference type="ARBA" id="ARBA00022598"/>
    </source>
</evidence>
<dbReference type="GO" id="GO:0043295">
    <property type="term" value="F:glutathione binding"/>
    <property type="evidence" value="ECO:0007669"/>
    <property type="project" value="TreeGrafter"/>
</dbReference>
<dbReference type="OrthoDB" id="2020073at2759"/>
<name>A0A0V0R9J6_PSEPJ</name>
<dbReference type="InterPro" id="IPR019734">
    <property type="entry name" value="TPR_rpt"/>
</dbReference>
<evidence type="ECO:0000313" key="15">
    <source>
        <dbReference type="EMBL" id="KRX10888.1"/>
    </source>
</evidence>
<dbReference type="Gene3D" id="1.10.1080.10">
    <property type="entry name" value="Glutathione Synthetase, Chain A, domain 3"/>
    <property type="match status" value="1"/>
</dbReference>
<organism evidence="15 16">
    <name type="scientific">Pseudocohnilembus persalinus</name>
    <name type="common">Ciliate</name>
    <dbReference type="NCBI Taxonomy" id="266149"/>
    <lineage>
        <taxon>Eukaryota</taxon>
        <taxon>Sar</taxon>
        <taxon>Alveolata</taxon>
        <taxon>Ciliophora</taxon>
        <taxon>Intramacronucleata</taxon>
        <taxon>Oligohymenophorea</taxon>
        <taxon>Scuticociliatia</taxon>
        <taxon>Philasterida</taxon>
        <taxon>Pseudocohnilembidae</taxon>
        <taxon>Pseudocohnilembus</taxon>
    </lineage>
</organism>
<dbReference type="InterPro" id="IPR014042">
    <property type="entry name" value="Glutathione_synthase_a-hlx"/>
</dbReference>
<comment type="pathway">
    <text evidence="2">Sulfur metabolism; glutathione biosynthesis; glutathione from L-cysteine and L-glutamate: step 2/2.</text>
</comment>
<dbReference type="Gene3D" id="3.40.50.1760">
    <property type="entry name" value="Glutathione synthase, substrate-binding domain superfamily, eukaryotic"/>
    <property type="match status" value="1"/>
</dbReference>
<dbReference type="SMART" id="SM00028">
    <property type="entry name" value="TPR"/>
    <property type="match status" value="1"/>
</dbReference>
<feature type="region of interest" description="Disordered" evidence="13">
    <location>
        <begin position="596"/>
        <end position="642"/>
    </location>
</feature>
<feature type="domain" description="Glutathione synthase substrate-binding" evidence="14">
    <location>
        <begin position="1764"/>
        <end position="1862"/>
    </location>
</feature>
<comment type="cofactor">
    <cofactor evidence="1">
        <name>Mg(2+)</name>
        <dbReference type="ChEBI" id="CHEBI:18420"/>
    </cofactor>
</comment>
<evidence type="ECO:0000256" key="6">
    <source>
        <dbReference type="ARBA" id="ARBA00022684"/>
    </source>
</evidence>
<dbReference type="GO" id="GO:0005524">
    <property type="term" value="F:ATP binding"/>
    <property type="evidence" value="ECO:0007669"/>
    <property type="project" value="UniProtKB-KW"/>
</dbReference>
<evidence type="ECO:0000259" key="14">
    <source>
        <dbReference type="Pfam" id="PF03199"/>
    </source>
</evidence>
<sequence length="2034" mass="239287">MSEQIQIQELQSFARSQTFSSQNQQNQLKSDTISLIHDSLKNIRECTFQILVNSSEEANLDVGRRSKTLFKTIYKILKQGSLFLEDWNEEMELIVENIEEFAEDMEENSFNQVPYETNTVLQAFELVQKYDPEIINFEDCDVQYLLEESKRIKKEKKEQLKQIYIEQNISDNIEDSFEQINMNPSKADFNKESLNRISFQNKVKKSRIFQPGSLINLAKQTSSLRKSQNFQNQQDKTIQKQYLNNLKGIDNPNYDPLNKPLYQPGTFYMKEFLVCTLKLYLSWIIYFQYEKNNTSLLFYLKQGDQIVQQLQDQTNPDILQLVVQFQFRRGNIYFASKKLDQALEFYQQAYDFSHKELLLRTKLYQNFCEKNVNSALLIQAKTENIIKIMTITLQQMSQIYDYKGEYYSVLETLKLAYWISKNYLPEEYSELFTNIKSQYKDQKKKYQNYIMEQKEIRHILQGALGINILDAILDKNMKEDEKLNDGENQQNEQDFTNYFNKLMYEKYNYEQINQNSVFVVRDKNKILEQNQKDKTAGQKNKRYSFMVRNNQTNQNNQSNKNGLKINTQEDIEEQAAEYYEQDQIQEKSLIQDQNLDQNSQNVSEGSLNSQKNFQKSNKKSEDQKIDQQNVSQEQEYNEEQQKKQIIEELQESNKTPQNVKKENNWELNSTVQSTNQTQASTFRVVSKFNKNNNTTTNNNISTDNQSKAMSFTQVLENNSIYCSSSNRKLFSTTHKVQSKQEGQQKQHTKSQNLNKNIYNNESVKLNKQHNTSSVPKLIQNNQKDKKGENQEKQNIYQLSQNSGSFQKSKSQFNLNLKGNFSQRNLKSSQNLNGQIQSQKNSLQLPVANNYEISGIIMPSSKEINSSQNFEQQQQQLNLQQRQQTGLNLGNDKNGEQNRVLQAKIFYSQLSKKSVLKNRNSQHKKFSQANNLLEEDEEAELPQPKCLTTQKYWNVKEQKFYSESDGKKQTTNMYVNDVLEDGENSYSNFIQRKKQLEIQMQKNQDDPYFMEKLEKFQAKEARKKKMEKMRKQEYLNSMDGQMENLILESLQNGQNTLNYRYVQKGMENLQNDESFDKNEFSFSKNQLIFQKKYSGKKQQPMFQKGQTVQKIQLEKNMLDFDYQTQGLLKAQMRQKEVYDSKKAQNLQRIQQQEYKFIGKSEQDQTFVNQQQQKNRNQEVIQKSRNFNNTPKDSIIKGKNSEFMQGLVKFQNKMDSQSTLNTPQNKNFQQIQVGNQNNMVSKRQSNVQRKYSSMSTDLDGEEQEVRNPEYYKEYAKSIINNMIEDLDNEMIEQNEEIFERLHPKLTKDQLKQKQKDQLDEGKKSFLSEFQHLCYSTKGLGTKKQMGKQQLIQNLSELPIANQRQRYGNKVQMFTSFNYQISEQPFRYFLKQSKAPFSLVHSHETKICAGNLFCQLKLQDGSVIRELEEMIIFFDQEIIPKSQFKNIIAKSFLSQEISQNLRKLVEYLSQTKEHSQFDFEKFNQEQEQLLQKLIDIKKQEKETRFSIADILFYFTLKLVLQIANQNQEVLSSFLRHFIIDLEIDTDMNKIIFSQDLILSPYLPVEWLPSVNVEIRNNLQKNLPSIIDFAEQVGAQYKYIARNQLENQNILVTQHVPFSPKPIRLNKRDLDDFQQKGFLWNKLLSKMANDTDFILETFKSMTDPFVVKQLEILKKVQECKFANQTNVILTRNDVMHDAKSECWKQVEFNTYATSLHRMSSTVQELQSIVKASFLKNQLGNFDQKVEKPDQVVSETIFKAHQLYGKENAIVVMVVLEVERNIFDQRIIEIELIKLGVQVVRKTFQELYGELKRNQEGVLFLEGQEISVVYYRSGFTLEQFPNEECWQAKEMIECSQALKCPNIRLSLTNLKKAQQALQKDDILRRFVESDEEMEKIKKNFVEIIDFEDESKQELIILKVKSEISDWVLKPQREGGANNYYDEEILDQLNKMSVSERKNYILMKKIKPQPVVGFMVKESKLHVAPVISEVGVYGGYVADQKQEYLNINRGYLCRTKMIYDNEGGLASGVAVIDSIMHPKE</sequence>
<gene>
    <name evidence="15" type="ORF">PPERSA_12170</name>
</gene>
<keyword evidence="10" id="KW-0460">Magnesium</keyword>